<comment type="caution">
    <text evidence="2">The sequence shown here is derived from an EMBL/GenBank/DDBJ whole genome shotgun (WGS) entry which is preliminary data.</text>
</comment>
<dbReference type="Proteomes" id="UP000305709">
    <property type="component" value="Unassembled WGS sequence"/>
</dbReference>
<keyword evidence="1" id="KW-1133">Transmembrane helix</keyword>
<evidence type="ECO:0000313" key="2">
    <source>
        <dbReference type="EMBL" id="TNC74094.1"/>
    </source>
</evidence>
<evidence type="ECO:0000256" key="1">
    <source>
        <dbReference type="SAM" id="Phobius"/>
    </source>
</evidence>
<dbReference type="AlphaFoldDB" id="A0A5C4NGZ9"/>
<dbReference type="RefSeq" id="WP_139080057.1">
    <property type="nucleotide sequence ID" value="NZ_VDFV01000002.1"/>
</dbReference>
<organism evidence="2 3">
    <name type="scientific">Rubellimicrobium roseum</name>
    <dbReference type="NCBI Taxonomy" id="687525"/>
    <lineage>
        <taxon>Bacteria</taxon>
        <taxon>Pseudomonadati</taxon>
        <taxon>Pseudomonadota</taxon>
        <taxon>Alphaproteobacteria</taxon>
        <taxon>Rhodobacterales</taxon>
        <taxon>Roseobacteraceae</taxon>
        <taxon>Rubellimicrobium</taxon>
    </lineage>
</organism>
<dbReference type="EMBL" id="VDFV01000002">
    <property type="protein sequence ID" value="TNC74094.1"/>
    <property type="molecule type" value="Genomic_DNA"/>
</dbReference>
<name>A0A5C4NGZ9_9RHOB</name>
<gene>
    <name evidence="2" type="ORF">FHG71_02530</name>
</gene>
<proteinExistence type="predicted"/>
<reference evidence="2 3" key="1">
    <citation type="submission" date="2019-06" db="EMBL/GenBank/DDBJ databases">
        <authorList>
            <person name="Jiang L."/>
        </authorList>
    </citation>
    <scope>NUCLEOTIDE SEQUENCE [LARGE SCALE GENOMIC DNA]</scope>
    <source>
        <strain evidence="2 3">YIM 48858</strain>
    </source>
</reference>
<feature type="transmembrane region" description="Helical" evidence="1">
    <location>
        <begin position="12"/>
        <end position="33"/>
    </location>
</feature>
<keyword evidence="1" id="KW-0812">Transmembrane</keyword>
<keyword evidence="1" id="KW-0472">Membrane</keyword>
<accession>A0A5C4NGZ9</accession>
<sequence length="63" mass="6965">MWKSDWLAEQTRVVLSMLLALASVSSAYFGIVYWAVNGWLWGVFLSGLVPGFGAVSTWMALSH</sequence>
<evidence type="ECO:0000313" key="3">
    <source>
        <dbReference type="Proteomes" id="UP000305709"/>
    </source>
</evidence>
<feature type="transmembrane region" description="Helical" evidence="1">
    <location>
        <begin position="39"/>
        <end position="61"/>
    </location>
</feature>
<protein>
    <submittedName>
        <fullName evidence="2">Uncharacterized protein</fullName>
    </submittedName>
</protein>
<keyword evidence="3" id="KW-1185">Reference proteome</keyword>